<gene>
    <name evidence="1" type="ORF">BU23DRAFT_558519</name>
</gene>
<dbReference type="AlphaFoldDB" id="A0A6A5UUU9"/>
<evidence type="ECO:0000313" key="1">
    <source>
        <dbReference type="EMBL" id="KAF1968484.1"/>
    </source>
</evidence>
<keyword evidence="2" id="KW-1185">Reference proteome</keyword>
<keyword evidence="1" id="KW-0808">Transferase</keyword>
<dbReference type="InterPro" id="IPR050587">
    <property type="entry name" value="GNT1/Glycosyltrans_8"/>
</dbReference>
<dbReference type="SUPFAM" id="SSF53448">
    <property type="entry name" value="Nucleotide-diphospho-sugar transferases"/>
    <property type="match status" value="1"/>
</dbReference>
<sequence>MNLKFRILSVSFLVFAAILLSITYFRPKHSAPPYLGSSYRSYNSTAHLPATDYAIATFLTGQAKDDDSYFVATRVLTYQLLHAESTKCDANNITFLVLCSESVSCAQKATLRADGATVVQVRDVPVNWWIHSGVTRWKEQFTKLRVFEMTEYKRILFMDADTLLTGHIDGIFDEPEVAILAPTLDRKNQVRWGESQLPSQWLFAARSDNAFTGERKHPTPPLQAQAFSAGFFLVAPDRRIFEYLLSVMAIPRRFDPFTMEQSLLNYVFRRDGRMPWRELGWRWSATWPNEEDVKLEVVSLHEKLWKTGPQGLKDMWNRKKGEMLRFHERRRGEGP</sequence>
<dbReference type="PANTHER" id="PTHR11183">
    <property type="entry name" value="GLYCOGENIN SUBFAMILY MEMBER"/>
    <property type="match status" value="1"/>
</dbReference>
<reference evidence="1" key="1">
    <citation type="journal article" date="2020" name="Stud. Mycol.">
        <title>101 Dothideomycetes genomes: a test case for predicting lifestyles and emergence of pathogens.</title>
        <authorList>
            <person name="Haridas S."/>
            <person name="Albert R."/>
            <person name="Binder M."/>
            <person name="Bloem J."/>
            <person name="Labutti K."/>
            <person name="Salamov A."/>
            <person name="Andreopoulos B."/>
            <person name="Baker S."/>
            <person name="Barry K."/>
            <person name="Bills G."/>
            <person name="Bluhm B."/>
            <person name="Cannon C."/>
            <person name="Castanera R."/>
            <person name="Culley D."/>
            <person name="Daum C."/>
            <person name="Ezra D."/>
            <person name="Gonzalez J."/>
            <person name="Henrissat B."/>
            <person name="Kuo A."/>
            <person name="Liang C."/>
            <person name="Lipzen A."/>
            <person name="Lutzoni F."/>
            <person name="Magnuson J."/>
            <person name="Mondo S."/>
            <person name="Nolan M."/>
            <person name="Ohm R."/>
            <person name="Pangilinan J."/>
            <person name="Park H.-J."/>
            <person name="Ramirez L."/>
            <person name="Alfaro M."/>
            <person name="Sun H."/>
            <person name="Tritt A."/>
            <person name="Yoshinaga Y."/>
            <person name="Zwiers L.-H."/>
            <person name="Turgeon B."/>
            <person name="Goodwin S."/>
            <person name="Spatafora J."/>
            <person name="Crous P."/>
            <person name="Grigoriev I."/>
        </authorList>
    </citation>
    <scope>NUCLEOTIDE SEQUENCE</scope>
    <source>
        <strain evidence="1">CBS 107.79</strain>
    </source>
</reference>
<dbReference type="EMBL" id="ML976720">
    <property type="protein sequence ID" value="KAF1968484.1"/>
    <property type="molecule type" value="Genomic_DNA"/>
</dbReference>
<dbReference type="GO" id="GO:0016740">
    <property type="term" value="F:transferase activity"/>
    <property type="evidence" value="ECO:0007669"/>
    <property type="project" value="UniProtKB-KW"/>
</dbReference>
<accession>A0A6A5UUU9</accession>
<proteinExistence type="predicted"/>
<dbReference type="OrthoDB" id="2014201at2759"/>
<name>A0A6A5UUU9_9PLEO</name>
<dbReference type="InterPro" id="IPR029044">
    <property type="entry name" value="Nucleotide-diphossugar_trans"/>
</dbReference>
<protein>
    <submittedName>
        <fullName evidence="1">Nucleotide-diphospho-sugar transferase</fullName>
    </submittedName>
</protein>
<dbReference type="Proteomes" id="UP000800036">
    <property type="component" value="Unassembled WGS sequence"/>
</dbReference>
<evidence type="ECO:0000313" key="2">
    <source>
        <dbReference type="Proteomes" id="UP000800036"/>
    </source>
</evidence>
<dbReference type="Gene3D" id="3.90.550.10">
    <property type="entry name" value="Spore Coat Polysaccharide Biosynthesis Protein SpsA, Chain A"/>
    <property type="match status" value="1"/>
</dbReference>
<organism evidence="1 2">
    <name type="scientific">Bimuria novae-zelandiae CBS 107.79</name>
    <dbReference type="NCBI Taxonomy" id="1447943"/>
    <lineage>
        <taxon>Eukaryota</taxon>
        <taxon>Fungi</taxon>
        <taxon>Dikarya</taxon>
        <taxon>Ascomycota</taxon>
        <taxon>Pezizomycotina</taxon>
        <taxon>Dothideomycetes</taxon>
        <taxon>Pleosporomycetidae</taxon>
        <taxon>Pleosporales</taxon>
        <taxon>Massarineae</taxon>
        <taxon>Didymosphaeriaceae</taxon>
        <taxon>Bimuria</taxon>
    </lineage>
</organism>